<feature type="transmembrane region" description="Helical" evidence="6">
    <location>
        <begin position="360"/>
        <end position="378"/>
    </location>
</feature>
<evidence type="ECO:0000256" key="3">
    <source>
        <dbReference type="ARBA" id="ARBA00022692"/>
    </source>
</evidence>
<feature type="transmembrane region" description="Helical" evidence="6">
    <location>
        <begin position="335"/>
        <end position="354"/>
    </location>
</feature>
<accession>A0A9X2ELF8</accession>
<dbReference type="PROSITE" id="PS50850">
    <property type="entry name" value="MFS"/>
    <property type="match status" value="1"/>
</dbReference>
<dbReference type="RefSeq" id="WP_252465955.1">
    <property type="nucleotide sequence ID" value="NZ_JALBWM010000027.1"/>
</dbReference>
<feature type="transmembrane region" description="Helical" evidence="6">
    <location>
        <begin position="232"/>
        <end position="250"/>
    </location>
</feature>
<dbReference type="Proteomes" id="UP001139028">
    <property type="component" value="Unassembled WGS sequence"/>
</dbReference>
<dbReference type="SUPFAM" id="SSF103473">
    <property type="entry name" value="MFS general substrate transporter"/>
    <property type="match status" value="1"/>
</dbReference>
<feature type="transmembrane region" description="Helical" evidence="6">
    <location>
        <begin position="270"/>
        <end position="291"/>
    </location>
</feature>
<evidence type="ECO:0000256" key="6">
    <source>
        <dbReference type="SAM" id="Phobius"/>
    </source>
</evidence>
<dbReference type="GO" id="GO:0016020">
    <property type="term" value="C:membrane"/>
    <property type="evidence" value="ECO:0007669"/>
    <property type="project" value="UniProtKB-SubCell"/>
</dbReference>
<dbReference type="Gene3D" id="1.20.1250.20">
    <property type="entry name" value="MFS general substrate transporter like domains"/>
    <property type="match status" value="1"/>
</dbReference>
<feature type="transmembrane region" description="Helical" evidence="6">
    <location>
        <begin position="80"/>
        <end position="104"/>
    </location>
</feature>
<dbReference type="CDD" id="cd17321">
    <property type="entry name" value="MFS_MMR_MDR_like"/>
    <property type="match status" value="1"/>
</dbReference>
<organism evidence="8 9">
    <name type="scientific">Microbulbifer okhotskensis</name>
    <dbReference type="NCBI Taxonomy" id="2926617"/>
    <lineage>
        <taxon>Bacteria</taxon>
        <taxon>Pseudomonadati</taxon>
        <taxon>Pseudomonadota</taxon>
        <taxon>Gammaproteobacteria</taxon>
        <taxon>Cellvibrionales</taxon>
        <taxon>Microbulbiferaceae</taxon>
        <taxon>Microbulbifer</taxon>
    </lineage>
</organism>
<dbReference type="InterPro" id="IPR020846">
    <property type="entry name" value="MFS_dom"/>
</dbReference>
<comment type="caution">
    <text evidence="8">The sequence shown here is derived from an EMBL/GenBank/DDBJ whole genome shotgun (WGS) entry which is preliminary data.</text>
</comment>
<keyword evidence="9" id="KW-1185">Reference proteome</keyword>
<dbReference type="AlphaFoldDB" id="A0A9X2ELF8"/>
<gene>
    <name evidence="8" type="ORF">MO867_08680</name>
</gene>
<feature type="transmembrane region" description="Helical" evidence="6">
    <location>
        <begin position="110"/>
        <end position="130"/>
    </location>
</feature>
<reference evidence="8" key="1">
    <citation type="journal article" date="2022" name="Arch. Microbiol.">
        <title>Microbulbifer okhotskensis sp. nov., isolated from a deep bottom sediment of the Okhotsk Sea.</title>
        <authorList>
            <person name="Romanenko L."/>
            <person name="Kurilenko V."/>
            <person name="Otstavnykh N."/>
            <person name="Velansky P."/>
            <person name="Isaeva M."/>
            <person name="Mikhailov V."/>
        </authorList>
    </citation>
    <scope>NUCLEOTIDE SEQUENCE</scope>
    <source>
        <strain evidence="8">OS29</strain>
    </source>
</reference>
<dbReference type="PROSITE" id="PS00216">
    <property type="entry name" value="SUGAR_TRANSPORT_1"/>
    <property type="match status" value="1"/>
</dbReference>
<dbReference type="EMBL" id="JALBWM010000027">
    <property type="protein sequence ID" value="MCO1334414.1"/>
    <property type="molecule type" value="Genomic_DNA"/>
</dbReference>
<feature type="transmembrane region" description="Helical" evidence="6">
    <location>
        <begin position="399"/>
        <end position="422"/>
    </location>
</feature>
<feature type="transmembrane region" description="Helical" evidence="6">
    <location>
        <begin position="142"/>
        <end position="161"/>
    </location>
</feature>
<evidence type="ECO:0000259" key="7">
    <source>
        <dbReference type="PROSITE" id="PS50850"/>
    </source>
</evidence>
<feature type="domain" description="Major facilitator superfamily (MFS) profile" evidence="7">
    <location>
        <begin position="15"/>
        <end position="456"/>
    </location>
</feature>
<keyword evidence="5 6" id="KW-0472">Membrane</keyword>
<comment type="subcellular location">
    <subcellularLocation>
        <location evidence="1">Membrane</location>
        <topology evidence="1">Multi-pass membrane protein</topology>
    </subcellularLocation>
</comment>
<feature type="transmembrane region" description="Helical" evidence="6">
    <location>
        <begin position="303"/>
        <end position="323"/>
    </location>
</feature>
<evidence type="ECO:0000313" key="8">
    <source>
        <dbReference type="EMBL" id="MCO1334414.1"/>
    </source>
</evidence>
<keyword evidence="3 6" id="KW-0812">Transmembrane</keyword>
<feature type="transmembrane region" description="Helical" evidence="6">
    <location>
        <begin position="167"/>
        <end position="189"/>
    </location>
</feature>
<proteinExistence type="predicted"/>
<dbReference type="Gene3D" id="1.20.1720.10">
    <property type="entry name" value="Multidrug resistance protein D"/>
    <property type="match status" value="1"/>
</dbReference>
<dbReference type="Pfam" id="PF07690">
    <property type="entry name" value="MFS_1"/>
    <property type="match status" value="1"/>
</dbReference>
<protein>
    <submittedName>
        <fullName evidence="8">MFS transporter</fullName>
    </submittedName>
</protein>
<feature type="transmembrane region" description="Helical" evidence="6">
    <location>
        <begin position="434"/>
        <end position="452"/>
    </location>
</feature>
<dbReference type="InterPro" id="IPR036259">
    <property type="entry name" value="MFS_trans_sf"/>
</dbReference>
<keyword evidence="4 6" id="KW-1133">Transmembrane helix</keyword>
<dbReference type="InterPro" id="IPR011701">
    <property type="entry name" value="MFS"/>
</dbReference>
<keyword evidence="2" id="KW-0813">Transport</keyword>
<evidence type="ECO:0000256" key="1">
    <source>
        <dbReference type="ARBA" id="ARBA00004141"/>
    </source>
</evidence>
<dbReference type="PANTHER" id="PTHR42718">
    <property type="entry name" value="MAJOR FACILITATOR SUPERFAMILY MULTIDRUG TRANSPORTER MFSC"/>
    <property type="match status" value="1"/>
</dbReference>
<evidence type="ECO:0000256" key="5">
    <source>
        <dbReference type="ARBA" id="ARBA00023136"/>
    </source>
</evidence>
<feature type="transmembrane region" description="Helical" evidence="6">
    <location>
        <begin position="201"/>
        <end position="220"/>
    </location>
</feature>
<feature type="transmembrane region" description="Helical" evidence="6">
    <location>
        <begin position="12"/>
        <end position="33"/>
    </location>
</feature>
<evidence type="ECO:0000256" key="4">
    <source>
        <dbReference type="ARBA" id="ARBA00022989"/>
    </source>
</evidence>
<dbReference type="PANTHER" id="PTHR42718:SF9">
    <property type="entry name" value="MAJOR FACILITATOR SUPERFAMILY MULTIDRUG TRANSPORTER MFSC"/>
    <property type="match status" value="1"/>
</dbReference>
<name>A0A9X2ELF8_9GAMM</name>
<evidence type="ECO:0000256" key="2">
    <source>
        <dbReference type="ARBA" id="ARBA00022448"/>
    </source>
</evidence>
<sequence>MAKEKRGFARDQYFGLAALVLAIFLIANDYTAFAPALPSIEREFNVDVTTSQWIINGYALVFGVLIISGGRLADIYGRRNIFMLGAVIFVFFSLLGGLAMDIWMLLVSRALMGVGAALMWPSILGMTYNLVPFEQSGQAGGIIMATCGLANATGPVLGGILADAFSWRWIFFINIFIAILTMLACWWVVPPDRLQRIKEKIDYAGVLLLCISLFCLLFALDISAETGFKHPVVISLVVIFLVFLCLFSVVEYRVGKDALIPPDIANNRKFLAISVTTLLISVVFLSAILYVPQFLANYRGYSAVQAGLSLVPLMVISGVVSFISGRFYETLGPKILVSVGILGMSTGMFMLSHLTEDTGFLQMCPGLVVLGIGIGLFNPSSTTAGITVVESHRASLAGAILYMFKIGGGAVGLGMNATIIAFAPDVPSGIDRAFTVNAYLALAGLIVCLFFVTGRPRDQSGELL</sequence>
<feature type="transmembrane region" description="Helical" evidence="6">
    <location>
        <begin position="53"/>
        <end position="73"/>
    </location>
</feature>
<dbReference type="GO" id="GO:0022857">
    <property type="term" value="F:transmembrane transporter activity"/>
    <property type="evidence" value="ECO:0007669"/>
    <property type="project" value="InterPro"/>
</dbReference>
<evidence type="ECO:0000313" key="9">
    <source>
        <dbReference type="Proteomes" id="UP001139028"/>
    </source>
</evidence>
<dbReference type="InterPro" id="IPR005829">
    <property type="entry name" value="Sugar_transporter_CS"/>
</dbReference>